<dbReference type="Proteomes" id="UP000190135">
    <property type="component" value="Unassembled WGS sequence"/>
</dbReference>
<dbReference type="STRING" id="1365950.SAMN05428963_106163"/>
<dbReference type="RefSeq" id="WP_078708402.1">
    <property type="nucleotide sequence ID" value="NZ_FUXL01000006.1"/>
</dbReference>
<organism evidence="1 2">
    <name type="scientific">Consotaella salsifontis</name>
    <dbReference type="NCBI Taxonomy" id="1365950"/>
    <lineage>
        <taxon>Bacteria</taxon>
        <taxon>Pseudomonadati</taxon>
        <taxon>Pseudomonadota</taxon>
        <taxon>Alphaproteobacteria</taxon>
        <taxon>Hyphomicrobiales</taxon>
        <taxon>Aurantimonadaceae</taxon>
        <taxon>Consotaella</taxon>
    </lineage>
</organism>
<accession>A0A1T4RB67</accession>
<evidence type="ECO:0000313" key="1">
    <source>
        <dbReference type="EMBL" id="SKA12948.1"/>
    </source>
</evidence>
<evidence type="ECO:0000313" key="2">
    <source>
        <dbReference type="Proteomes" id="UP000190135"/>
    </source>
</evidence>
<name>A0A1T4RB67_9HYPH</name>
<sequence length="161" mass="17149">MAERIDYDVKPTKIGPDAHEELERLLQTLHEHGALRLANDLVGANPQIAKVLVDGLAKPGSLNAAQNLSILLMALSRIEPAQFYRVVFAIKDGLNGVGSYAPPGGLEEGAPGLSGAYKLLQDDDLWHALMPLLAGLKAFASGLDRKVEKPISAFTGKPSNS</sequence>
<dbReference type="EMBL" id="FUXL01000006">
    <property type="protein sequence ID" value="SKA12948.1"/>
    <property type="molecule type" value="Genomic_DNA"/>
</dbReference>
<keyword evidence="2" id="KW-1185">Reference proteome</keyword>
<protein>
    <submittedName>
        <fullName evidence="1">Uncharacterized conserved protein YjgD, DUF1641 family</fullName>
    </submittedName>
</protein>
<dbReference type="AlphaFoldDB" id="A0A1T4RB67"/>
<reference evidence="1 2" key="1">
    <citation type="submission" date="2017-02" db="EMBL/GenBank/DDBJ databases">
        <authorList>
            <person name="Peterson S.W."/>
        </authorList>
    </citation>
    <scope>NUCLEOTIDE SEQUENCE [LARGE SCALE GENOMIC DNA]</scope>
    <source>
        <strain evidence="1 2">USBA 369</strain>
    </source>
</reference>
<proteinExistence type="predicted"/>
<gene>
    <name evidence="1" type="ORF">SAMN05428963_106163</name>
</gene>
<dbReference type="OrthoDB" id="5795508at2"/>